<dbReference type="Proteomes" id="UP001220962">
    <property type="component" value="Chromosome"/>
</dbReference>
<organism evidence="1 2">
    <name type="scientific">Paenibacillus urinalis</name>
    <dbReference type="NCBI Taxonomy" id="521520"/>
    <lineage>
        <taxon>Bacteria</taxon>
        <taxon>Bacillati</taxon>
        <taxon>Bacillota</taxon>
        <taxon>Bacilli</taxon>
        <taxon>Bacillales</taxon>
        <taxon>Paenibacillaceae</taxon>
        <taxon>Paenibacillus</taxon>
    </lineage>
</organism>
<dbReference type="RefSeq" id="WP_052511706.1">
    <property type="nucleotide sequence ID" value="NZ_CP118101.1"/>
</dbReference>
<proteinExistence type="predicted"/>
<name>A0AAX3N5T5_9BACL</name>
<dbReference type="EMBL" id="CP118101">
    <property type="protein sequence ID" value="WDH84044.1"/>
    <property type="molecule type" value="Genomic_DNA"/>
</dbReference>
<reference evidence="1" key="1">
    <citation type="submission" date="2023-02" db="EMBL/GenBank/DDBJ databases">
        <title>Pathogen: clinical or host-associated sample.</title>
        <authorList>
            <person name="Hergert J."/>
            <person name="Casey R."/>
            <person name="Wagner J."/>
            <person name="Young E.L."/>
            <person name="Oakeson K.F."/>
        </authorList>
    </citation>
    <scope>NUCLEOTIDE SEQUENCE</scope>
    <source>
        <strain evidence="1">2022CK-00830</strain>
    </source>
</reference>
<evidence type="ECO:0000313" key="1">
    <source>
        <dbReference type="EMBL" id="WDH84044.1"/>
    </source>
</evidence>
<accession>A0AAX3N5T5</accession>
<gene>
    <name evidence="1" type="ORF">PUW23_07460</name>
</gene>
<evidence type="ECO:0000313" key="2">
    <source>
        <dbReference type="Proteomes" id="UP001220962"/>
    </source>
</evidence>
<protein>
    <submittedName>
        <fullName evidence="1">Uncharacterized protein</fullName>
    </submittedName>
</protein>
<sequence>MNIENVDIKISELHERFMASNLPLRYTLQEADHLLKSKYGVVVVNPLEVYDLKKDPLIHYNHIVKIYHVNDSQILSSIFTSQEQEMIKEMQAIHATVPSDESSLTGAERLWRKIRQGRLLRIIIESADKQYITGFTLQGMSQQLLQELYILRGLREEECHLGNENYATYLKLLHQRGYI</sequence>
<dbReference type="AlphaFoldDB" id="A0AAX3N5T5"/>